<sequence>MAHSTNHRRILASSLDFDSPINHHPSSTSMDPTLKSKRHPKPTNPDPIVPSSELLFMSKSGLNLKTTQKPTKHLPSPPPNCIDIHLQAKAMTVSADFDACRFSIIKPKHQQPKKKVIGTKVVEKLESKTATAKGDESSKDQRVKKLSSKDQQQLDNRKKAEEFAGVNETKSKEVVTSTVKDKKEVKAHHDLLEWNDMNKSMPSVSLTGRRRSFCGSQVELTDFLASNGAKIVSVDMPPFMQIHAIRCARNTCDSLEKFTSRTLASTLKKEFDKTYGPAWHCIVGSSFGSFVTHSVGGFLYFSMDQKVYILLFKTTVQRAD</sequence>
<keyword evidence="3" id="KW-1185">Reference proteome</keyword>
<dbReference type="OrthoDB" id="6506078at2759"/>
<evidence type="ECO:0000313" key="3">
    <source>
        <dbReference type="Proteomes" id="UP000006729"/>
    </source>
</evidence>
<dbReference type="CDD" id="cd21452">
    <property type="entry name" value="DLC-like_DYNLL1_DYNLL2"/>
    <property type="match status" value="1"/>
</dbReference>
<dbReference type="HOGENOM" id="CLU_070944_0_0_1"/>
<evidence type="ECO:0008006" key="4">
    <source>
        <dbReference type="Google" id="ProtNLM"/>
    </source>
</evidence>
<dbReference type="STRING" id="3694.B9IEI6"/>
<dbReference type="InterPro" id="IPR037177">
    <property type="entry name" value="DLC_sf"/>
</dbReference>
<dbReference type="SUPFAM" id="SSF54648">
    <property type="entry name" value="DLC"/>
    <property type="match status" value="1"/>
</dbReference>
<proteinExistence type="predicted"/>
<evidence type="ECO:0000313" key="2">
    <source>
        <dbReference type="EMBL" id="PNT00804.1"/>
    </source>
</evidence>
<dbReference type="Proteomes" id="UP000006729">
    <property type="component" value="Chromosome 15"/>
</dbReference>
<dbReference type="Gramene" id="Potri.015G067800.1.v4.1">
    <property type="protein sequence ID" value="Potri.015G067800.1.v4.1"/>
    <property type="gene ID" value="Potri.015G067800.v4.1"/>
</dbReference>
<dbReference type="PANTHER" id="PTHR11886">
    <property type="entry name" value="DYNEIN LIGHT CHAIN"/>
    <property type="match status" value="1"/>
</dbReference>
<dbReference type="SMR" id="B9IEI6"/>
<feature type="compositionally biased region" description="Basic and acidic residues" evidence="1">
    <location>
        <begin position="128"/>
        <end position="143"/>
    </location>
</feature>
<dbReference type="eggNOG" id="KOG3430">
    <property type="taxonomic scope" value="Eukaryota"/>
</dbReference>
<dbReference type="KEGG" id="pop:7474854"/>
<dbReference type="Pfam" id="PF01221">
    <property type="entry name" value="Dynein_light"/>
    <property type="match status" value="1"/>
</dbReference>
<dbReference type="Gene3D" id="3.30.740.10">
    <property type="entry name" value="Protein Inhibitor Of Neuronal Nitric Oxide Synthase"/>
    <property type="match status" value="1"/>
</dbReference>
<dbReference type="AlphaFoldDB" id="B9IEI6"/>
<dbReference type="InParanoid" id="B9IEI6"/>
<gene>
    <name evidence="2" type="ORF">POPTR_015G067800</name>
</gene>
<dbReference type="PANTHER" id="PTHR11886:SF80">
    <property type="entry name" value="OS01G0555600 PROTEIN"/>
    <property type="match status" value="1"/>
</dbReference>
<dbReference type="FunFam" id="3.30.740.10:FF:000003">
    <property type="entry name" value="Dynein light chain"/>
    <property type="match status" value="1"/>
</dbReference>
<organism evidence="2 3">
    <name type="scientific">Populus trichocarpa</name>
    <name type="common">Western balsam poplar</name>
    <name type="synonym">Populus balsamifera subsp. trichocarpa</name>
    <dbReference type="NCBI Taxonomy" id="3694"/>
    <lineage>
        <taxon>Eukaryota</taxon>
        <taxon>Viridiplantae</taxon>
        <taxon>Streptophyta</taxon>
        <taxon>Embryophyta</taxon>
        <taxon>Tracheophyta</taxon>
        <taxon>Spermatophyta</taxon>
        <taxon>Magnoliopsida</taxon>
        <taxon>eudicotyledons</taxon>
        <taxon>Gunneridae</taxon>
        <taxon>Pentapetalae</taxon>
        <taxon>rosids</taxon>
        <taxon>fabids</taxon>
        <taxon>Malpighiales</taxon>
        <taxon>Salicaceae</taxon>
        <taxon>Saliceae</taxon>
        <taxon>Populus</taxon>
    </lineage>
</organism>
<dbReference type="GO" id="GO:0007017">
    <property type="term" value="P:microtubule-based process"/>
    <property type="evidence" value="ECO:0007669"/>
    <property type="project" value="InterPro"/>
</dbReference>
<name>B9IEI6_POPTR</name>
<feature type="region of interest" description="Disordered" evidence="1">
    <location>
        <begin position="14"/>
        <end position="51"/>
    </location>
</feature>
<evidence type="ECO:0000256" key="1">
    <source>
        <dbReference type="SAM" id="MobiDB-lite"/>
    </source>
</evidence>
<dbReference type="SMART" id="SM01375">
    <property type="entry name" value="Dynein_light"/>
    <property type="match status" value="1"/>
</dbReference>
<dbReference type="InterPro" id="IPR001372">
    <property type="entry name" value="Dynein_light_chain_typ-1/2"/>
</dbReference>
<reference evidence="2 3" key="1">
    <citation type="journal article" date="2006" name="Science">
        <title>The genome of black cottonwood, Populus trichocarpa (Torr. &amp; Gray).</title>
        <authorList>
            <person name="Tuskan G.A."/>
            <person name="Difazio S."/>
            <person name="Jansson S."/>
            <person name="Bohlmann J."/>
            <person name="Grigoriev I."/>
            <person name="Hellsten U."/>
            <person name="Putnam N."/>
            <person name="Ralph S."/>
            <person name="Rombauts S."/>
            <person name="Salamov A."/>
            <person name="Schein J."/>
            <person name="Sterck L."/>
            <person name="Aerts A."/>
            <person name="Bhalerao R.R."/>
            <person name="Bhalerao R.P."/>
            <person name="Blaudez D."/>
            <person name="Boerjan W."/>
            <person name="Brun A."/>
            <person name="Brunner A."/>
            <person name="Busov V."/>
            <person name="Campbell M."/>
            <person name="Carlson J."/>
            <person name="Chalot M."/>
            <person name="Chapman J."/>
            <person name="Chen G.L."/>
            <person name="Cooper D."/>
            <person name="Coutinho P.M."/>
            <person name="Couturier J."/>
            <person name="Covert S."/>
            <person name="Cronk Q."/>
            <person name="Cunningham R."/>
            <person name="Davis J."/>
            <person name="Degroeve S."/>
            <person name="Dejardin A."/>
            <person name="Depamphilis C."/>
            <person name="Detter J."/>
            <person name="Dirks B."/>
            <person name="Dubchak I."/>
            <person name="Duplessis S."/>
            <person name="Ehlting J."/>
            <person name="Ellis B."/>
            <person name="Gendler K."/>
            <person name="Goodstein D."/>
            <person name="Gribskov M."/>
            <person name="Grimwood J."/>
            <person name="Groover A."/>
            <person name="Gunter L."/>
            <person name="Hamberger B."/>
            <person name="Heinze B."/>
            <person name="Helariutta Y."/>
            <person name="Henrissat B."/>
            <person name="Holligan D."/>
            <person name="Holt R."/>
            <person name="Huang W."/>
            <person name="Islam-Faridi N."/>
            <person name="Jones S."/>
            <person name="Jones-Rhoades M."/>
            <person name="Jorgensen R."/>
            <person name="Joshi C."/>
            <person name="Kangasjarvi J."/>
            <person name="Karlsson J."/>
            <person name="Kelleher C."/>
            <person name="Kirkpatrick R."/>
            <person name="Kirst M."/>
            <person name="Kohler A."/>
            <person name="Kalluri U."/>
            <person name="Larimer F."/>
            <person name="Leebens-Mack J."/>
            <person name="Leple J.C."/>
            <person name="Locascio P."/>
            <person name="Lou Y."/>
            <person name="Lucas S."/>
            <person name="Martin F."/>
            <person name="Montanini B."/>
            <person name="Napoli C."/>
            <person name="Nelson D.R."/>
            <person name="Nelson C."/>
            <person name="Nieminen K."/>
            <person name="Nilsson O."/>
            <person name="Pereda V."/>
            <person name="Peter G."/>
            <person name="Philippe R."/>
            <person name="Pilate G."/>
            <person name="Poliakov A."/>
            <person name="Razumovskaya J."/>
            <person name="Richardson P."/>
            <person name="Rinaldi C."/>
            <person name="Ritland K."/>
            <person name="Rouze P."/>
            <person name="Ryaboy D."/>
            <person name="Schmutz J."/>
            <person name="Schrader J."/>
            <person name="Segerman B."/>
            <person name="Shin H."/>
            <person name="Siddiqui A."/>
            <person name="Sterky F."/>
            <person name="Terry A."/>
            <person name="Tsai C.J."/>
            <person name="Uberbacher E."/>
            <person name="Unneberg P."/>
            <person name="Vahala J."/>
            <person name="Wall K."/>
            <person name="Wessler S."/>
            <person name="Yang G."/>
            <person name="Yin T."/>
            <person name="Douglas C."/>
            <person name="Marra M."/>
            <person name="Sandberg G."/>
            <person name="Van de Peer Y."/>
            <person name="Rokhsar D."/>
        </authorList>
    </citation>
    <scope>NUCLEOTIDE SEQUENCE [LARGE SCALE GENOMIC DNA]</scope>
    <source>
        <strain evidence="3">cv. Nisqually</strain>
    </source>
</reference>
<feature type="region of interest" description="Disordered" evidence="1">
    <location>
        <begin position="128"/>
        <end position="163"/>
    </location>
</feature>
<dbReference type="GO" id="GO:0045505">
    <property type="term" value="F:dynein intermediate chain binding"/>
    <property type="evidence" value="ECO:0000318"/>
    <property type="project" value="GO_Central"/>
</dbReference>
<dbReference type="GO" id="GO:0005868">
    <property type="term" value="C:cytoplasmic dynein complex"/>
    <property type="evidence" value="ECO:0000318"/>
    <property type="project" value="GO_Central"/>
</dbReference>
<dbReference type="EMBL" id="CM009304">
    <property type="protein sequence ID" value="PNT00804.1"/>
    <property type="molecule type" value="Genomic_DNA"/>
</dbReference>
<protein>
    <recommendedName>
        <fullName evidence="4">Dynein light chain</fullName>
    </recommendedName>
</protein>
<accession>B9IEI6</accession>
<dbReference type="OMA" id="HRTTNRR"/>